<feature type="compositionally biased region" description="Basic and acidic residues" evidence="1">
    <location>
        <begin position="8"/>
        <end position="24"/>
    </location>
</feature>
<evidence type="ECO:0000259" key="2">
    <source>
        <dbReference type="Pfam" id="PF07238"/>
    </source>
</evidence>
<organism evidence="3 4">
    <name type="scientific">Archangium violaceum Cb vi76</name>
    <dbReference type="NCBI Taxonomy" id="1406225"/>
    <lineage>
        <taxon>Bacteria</taxon>
        <taxon>Pseudomonadati</taxon>
        <taxon>Myxococcota</taxon>
        <taxon>Myxococcia</taxon>
        <taxon>Myxococcales</taxon>
        <taxon>Cystobacterineae</taxon>
        <taxon>Archangiaceae</taxon>
        <taxon>Archangium</taxon>
    </lineage>
</organism>
<dbReference type="Gene3D" id="2.40.10.220">
    <property type="entry name" value="predicted glycosyltransferase like domains"/>
    <property type="match status" value="1"/>
</dbReference>
<dbReference type="GO" id="GO:0035438">
    <property type="term" value="F:cyclic-di-GMP binding"/>
    <property type="evidence" value="ECO:0007669"/>
    <property type="project" value="InterPro"/>
</dbReference>
<protein>
    <recommendedName>
        <fullName evidence="2">PilZ domain-containing protein</fullName>
    </recommendedName>
</protein>
<sequence length="130" mass="14299">MMGGMSEQSKDDGQRRADERRESPRVPMRIRVRREGSSQAFDSREGNISLGGFAWFGTSLSVGMNVEARFTLPGSTEELQVRGQVLHVAHGSRGSSAHVRFLDLPMETEMLIARYLDDLELAESRGGGGS</sequence>
<dbReference type="EMBL" id="JPMI01000046">
    <property type="protein sequence ID" value="KFA93607.1"/>
    <property type="molecule type" value="Genomic_DNA"/>
</dbReference>
<evidence type="ECO:0000313" key="3">
    <source>
        <dbReference type="EMBL" id="KFA93607.1"/>
    </source>
</evidence>
<reference evidence="3 4" key="1">
    <citation type="submission" date="2014-07" db="EMBL/GenBank/DDBJ databases">
        <title>Draft Genome Sequence of Gephyronic Acid Producer, Cystobacter violaceus Strain Cb vi76.</title>
        <authorList>
            <person name="Stevens D.C."/>
            <person name="Young J."/>
            <person name="Carmichael R."/>
            <person name="Tan J."/>
            <person name="Taylor R.E."/>
        </authorList>
    </citation>
    <scope>NUCLEOTIDE SEQUENCE [LARGE SCALE GENOMIC DNA]</scope>
    <source>
        <strain evidence="3 4">Cb vi76</strain>
    </source>
</reference>
<feature type="region of interest" description="Disordered" evidence="1">
    <location>
        <begin position="1"/>
        <end position="28"/>
    </location>
</feature>
<evidence type="ECO:0000256" key="1">
    <source>
        <dbReference type="SAM" id="MobiDB-lite"/>
    </source>
</evidence>
<name>A0A084SYS2_9BACT</name>
<dbReference type="InterPro" id="IPR009875">
    <property type="entry name" value="PilZ_domain"/>
</dbReference>
<gene>
    <name evidence="3" type="ORF">Q664_08420</name>
</gene>
<proteinExistence type="predicted"/>
<comment type="caution">
    <text evidence="3">The sequence shown here is derived from an EMBL/GenBank/DDBJ whole genome shotgun (WGS) entry which is preliminary data.</text>
</comment>
<feature type="domain" description="PilZ" evidence="2">
    <location>
        <begin position="19"/>
        <end position="116"/>
    </location>
</feature>
<dbReference type="Pfam" id="PF07238">
    <property type="entry name" value="PilZ"/>
    <property type="match status" value="1"/>
</dbReference>
<accession>A0A084SYS2</accession>
<evidence type="ECO:0000313" key="4">
    <source>
        <dbReference type="Proteomes" id="UP000028547"/>
    </source>
</evidence>
<dbReference type="Proteomes" id="UP000028547">
    <property type="component" value="Unassembled WGS sequence"/>
</dbReference>
<dbReference type="AlphaFoldDB" id="A0A084SYS2"/>